<name>A0A0E9V3B8_ANGAN</name>
<accession>A0A0E9V3B8</accession>
<proteinExistence type="predicted"/>
<dbReference type="AlphaFoldDB" id="A0A0E9V3B8"/>
<evidence type="ECO:0000313" key="1">
    <source>
        <dbReference type="EMBL" id="JAH71930.1"/>
    </source>
</evidence>
<protein>
    <submittedName>
        <fullName evidence="1">Uncharacterized protein</fullName>
    </submittedName>
</protein>
<dbReference type="EMBL" id="GBXM01036647">
    <property type="protein sequence ID" value="JAH71930.1"/>
    <property type="molecule type" value="Transcribed_RNA"/>
</dbReference>
<reference evidence="1" key="1">
    <citation type="submission" date="2014-11" db="EMBL/GenBank/DDBJ databases">
        <authorList>
            <person name="Amaro Gonzalez C."/>
        </authorList>
    </citation>
    <scope>NUCLEOTIDE SEQUENCE</scope>
</reference>
<organism evidence="1">
    <name type="scientific">Anguilla anguilla</name>
    <name type="common">European freshwater eel</name>
    <name type="synonym">Muraena anguilla</name>
    <dbReference type="NCBI Taxonomy" id="7936"/>
    <lineage>
        <taxon>Eukaryota</taxon>
        <taxon>Metazoa</taxon>
        <taxon>Chordata</taxon>
        <taxon>Craniata</taxon>
        <taxon>Vertebrata</taxon>
        <taxon>Euteleostomi</taxon>
        <taxon>Actinopterygii</taxon>
        <taxon>Neopterygii</taxon>
        <taxon>Teleostei</taxon>
        <taxon>Anguilliformes</taxon>
        <taxon>Anguillidae</taxon>
        <taxon>Anguilla</taxon>
    </lineage>
</organism>
<reference evidence="1" key="2">
    <citation type="journal article" date="2015" name="Fish Shellfish Immunol.">
        <title>Early steps in the European eel (Anguilla anguilla)-Vibrio vulnificus interaction in the gills: Role of the RtxA13 toxin.</title>
        <authorList>
            <person name="Callol A."/>
            <person name="Pajuelo D."/>
            <person name="Ebbesson L."/>
            <person name="Teles M."/>
            <person name="MacKenzie S."/>
            <person name="Amaro C."/>
        </authorList>
    </citation>
    <scope>NUCLEOTIDE SEQUENCE</scope>
</reference>
<sequence>MLSLYCTQTHINTNAGSIISLNTTGLLAMNDIIKPRSFTPNWCLLLISQ</sequence>